<dbReference type="SMART" id="SM00248">
    <property type="entry name" value="ANK"/>
    <property type="match status" value="3"/>
</dbReference>
<evidence type="ECO:0000256" key="9">
    <source>
        <dbReference type="ARBA" id="ARBA00023069"/>
    </source>
</evidence>
<comment type="subcellular location">
    <subcellularLocation>
        <location evidence="1">Cell membrane</location>
    </subcellularLocation>
    <subcellularLocation>
        <location evidence="2">Cytoplasm</location>
        <location evidence="2">Cytoskeleton</location>
        <location evidence="2">Cilium axoneme</location>
    </subcellularLocation>
</comment>
<dbReference type="Proteomes" id="UP000283509">
    <property type="component" value="Unassembled WGS sequence"/>
</dbReference>
<dbReference type="SUPFAM" id="SSF49265">
    <property type="entry name" value="Fibronectin type III"/>
    <property type="match status" value="1"/>
</dbReference>
<dbReference type="InterPro" id="IPR013783">
    <property type="entry name" value="Ig-like_fold"/>
</dbReference>
<keyword evidence="16" id="KW-1185">Reference proteome</keyword>
<comment type="similarity">
    <text evidence="3">Belongs to the WD repeat fritz family.</text>
</comment>
<evidence type="ECO:0000256" key="3">
    <source>
        <dbReference type="ARBA" id="ARBA00006059"/>
    </source>
</evidence>
<keyword evidence="7" id="KW-0677">Repeat</keyword>
<evidence type="ECO:0000256" key="14">
    <source>
        <dbReference type="SAM" id="MobiDB-lite"/>
    </source>
</evidence>
<accession>A0A3R7PQ15</accession>
<dbReference type="EMBL" id="QCYY01002024">
    <property type="protein sequence ID" value="ROT73495.1"/>
    <property type="molecule type" value="Genomic_DNA"/>
</dbReference>
<keyword evidence="4" id="KW-1003">Cell membrane</keyword>
<evidence type="ECO:0000256" key="1">
    <source>
        <dbReference type="ARBA" id="ARBA00004236"/>
    </source>
</evidence>
<evidence type="ECO:0000256" key="10">
    <source>
        <dbReference type="ARBA" id="ARBA00023136"/>
    </source>
</evidence>
<dbReference type="PROSITE" id="PS50088">
    <property type="entry name" value="ANK_REPEAT"/>
    <property type="match status" value="2"/>
</dbReference>
<name>A0A3R7PQ15_PENVA</name>
<evidence type="ECO:0000256" key="4">
    <source>
        <dbReference type="ARBA" id="ARBA00022475"/>
    </source>
</evidence>
<evidence type="ECO:0000256" key="8">
    <source>
        <dbReference type="ARBA" id="ARBA00022794"/>
    </source>
</evidence>
<dbReference type="PANTHER" id="PTHR13667">
    <property type="entry name" value="HOMOLOC-13"/>
    <property type="match status" value="1"/>
</dbReference>
<dbReference type="Gene3D" id="2.60.40.10">
    <property type="entry name" value="Immunoglobulins"/>
    <property type="match status" value="1"/>
</dbReference>
<dbReference type="PROSITE" id="PS50297">
    <property type="entry name" value="ANK_REP_REGION"/>
    <property type="match status" value="1"/>
</dbReference>
<dbReference type="GO" id="GO:0005886">
    <property type="term" value="C:plasma membrane"/>
    <property type="evidence" value="ECO:0007669"/>
    <property type="project" value="UniProtKB-SubCell"/>
</dbReference>
<dbReference type="Pfam" id="PF11768">
    <property type="entry name" value="Frtz"/>
    <property type="match status" value="1"/>
</dbReference>
<reference evidence="15 16" key="2">
    <citation type="submission" date="2019-01" db="EMBL/GenBank/DDBJ databases">
        <title>The decoding of complex shrimp genome reveals the adaptation for benthos swimmer, frequently molting mechanism and breeding impact on genome.</title>
        <authorList>
            <person name="Sun Y."/>
            <person name="Gao Y."/>
            <person name="Yu Y."/>
        </authorList>
    </citation>
    <scope>NUCLEOTIDE SEQUENCE [LARGE SCALE GENOMIC DNA]</scope>
    <source>
        <tissue evidence="15">Muscle</tissue>
    </source>
</reference>
<protein>
    <submittedName>
        <fullName evidence="15">WD repeat-containing protein C2orf86</fullName>
    </submittedName>
</protein>
<dbReference type="GO" id="GO:0007399">
    <property type="term" value="P:nervous system development"/>
    <property type="evidence" value="ECO:0007669"/>
    <property type="project" value="TreeGrafter"/>
</dbReference>
<dbReference type="Pfam" id="PF00023">
    <property type="entry name" value="Ank"/>
    <property type="match status" value="1"/>
</dbReference>
<sequence length="954" mass="105507">MVTLLGDVHFWTLRDDIIVKDADIGAFRYQDKNTVCKERVYYEDKRHYLEARGIMVTPKNSRPSKLREALRELEELLSKERVIWEGWQTHVYQLIFASGVISTLTVSLNTGDLTRITFDKFLVGKLLSEHLADVVITRQHMIFSYNECRLTVVHLSRPPPEGHILERLTATDPKIYTCEVAGPSGRRFERKLSANLSGDMLVVWWQTSEDEVYPWSPLAKDRDRANILVYSLHSTSLDLVCYCRTEMAPLSVSFSRVQPNVLLTVEQGFGKKGGVTVLSCVYEVERGALHRITVTTIPLEAPLMAHSHNPAEDRLLLACNNGVLALHCDSRGMTHVTKAGLIPCNIAWLDSGNIVVVSNERGQIQCFDLALSLIRMQLVMEDSNPQRILDFSEHFCHQQSLLRLAWAPTKIEEETNQHNIPHLLLLHYIRGPLACLRVDVSAMYKGGLTAVALVAQYIKHRQLDEAVNLLVSLNWDQEGPVAIRCLTAIANHLLRLPLTHQRETQIEGALGSFHVPVQPLSQAVEEEFGPAVRALTRRFFFRVLRSGKLEKAFRLALDLKDHDCFMVVHSVAKQRGENQIAATALQNAQDLESSCSAGSCSSVLYGESDATTASESCSESDAAVEEVNDSYEYFLELAYAKEVEADAYLQDEDGLEDGPLEEEIDRTEVFTEEPSIIYTAQCLFPRTGWSNVYRGSGVSCVVEGLCPGQEVTVRVRASEEGSVSPWSTITLKTKNVPGSGHDLVEAVRENSATLVREALAELTKFSQLERMDHVVEEGHTALVAAVMAGSRDGLAVLLERRAGVAAPTPGPHLTPLMLAAWLGHAELARRLRAAGASWNTVDRRTGAAGTQLVTEQCSRVMEFLVRAGAQVNQRGAGGNAALHVALTLGQARLARKLVELGADSQLVNGRGYSPSHLAKLSGHSLDTSTPRDEDRPPMGELEALTHLMDDISSA</sequence>
<proteinExistence type="inferred from homology"/>
<evidence type="ECO:0000313" key="16">
    <source>
        <dbReference type="Proteomes" id="UP000283509"/>
    </source>
</evidence>
<dbReference type="InterPro" id="IPR002110">
    <property type="entry name" value="Ankyrin_rpt"/>
</dbReference>
<comment type="caution">
    <text evidence="15">The sequence shown here is derived from an EMBL/GenBank/DDBJ whole genome shotgun (WGS) entry which is preliminary data.</text>
</comment>
<dbReference type="SUPFAM" id="SSF48403">
    <property type="entry name" value="Ankyrin repeat"/>
    <property type="match status" value="1"/>
</dbReference>
<dbReference type="PANTHER" id="PTHR13667:SF5">
    <property type="entry name" value="WD REPEAT-CONTAINING AND PLANAR CELL POLARITY EFFECTOR PROTEIN FRITZ HOMOLOG"/>
    <property type="match status" value="1"/>
</dbReference>
<keyword evidence="6" id="KW-0853">WD repeat</keyword>
<evidence type="ECO:0000256" key="7">
    <source>
        <dbReference type="ARBA" id="ARBA00022737"/>
    </source>
</evidence>
<dbReference type="SUPFAM" id="SSF50978">
    <property type="entry name" value="WD40 repeat-like"/>
    <property type="match status" value="1"/>
</dbReference>
<dbReference type="GO" id="GO:0045184">
    <property type="term" value="P:establishment of protein localization"/>
    <property type="evidence" value="ECO:0007669"/>
    <property type="project" value="TreeGrafter"/>
</dbReference>
<keyword evidence="12" id="KW-0966">Cell projection</keyword>
<evidence type="ECO:0000256" key="2">
    <source>
        <dbReference type="ARBA" id="ARBA00004430"/>
    </source>
</evidence>
<keyword evidence="10" id="KW-0472">Membrane</keyword>
<organism evidence="15 16">
    <name type="scientific">Penaeus vannamei</name>
    <name type="common">Whiteleg shrimp</name>
    <name type="synonym">Litopenaeus vannamei</name>
    <dbReference type="NCBI Taxonomy" id="6689"/>
    <lineage>
        <taxon>Eukaryota</taxon>
        <taxon>Metazoa</taxon>
        <taxon>Ecdysozoa</taxon>
        <taxon>Arthropoda</taxon>
        <taxon>Crustacea</taxon>
        <taxon>Multicrustacea</taxon>
        <taxon>Malacostraca</taxon>
        <taxon>Eumalacostraca</taxon>
        <taxon>Eucarida</taxon>
        <taxon>Decapoda</taxon>
        <taxon>Dendrobranchiata</taxon>
        <taxon>Penaeoidea</taxon>
        <taxon>Penaeidae</taxon>
        <taxon>Penaeus</taxon>
    </lineage>
</organism>
<feature type="repeat" description="ANK" evidence="13">
    <location>
        <begin position="877"/>
        <end position="909"/>
    </location>
</feature>
<keyword evidence="13" id="KW-0040">ANK repeat</keyword>
<dbReference type="STRING" id="6689.A0A3R7PQ15"/>
<feature type="repeat" description="ANK" evidence="13">
    <location>
        <begin position="811"/>
        <end position="843"/>
    </location>
</feature>
<evidence type="ECO:0000256" key="12">
    <source>
        <dbReference type="ARBA" id="ARBA00023273"/>
    </source>
</evidence>
<dbReference type="InterPro" id="IPR036116">
    <property type="entry name" value="FN3_sf"/>
</dbReference>
<reference evidence="15 16" key="1">
    <citation type="submission" date="2018-04" db="EMBL/GenBank/DDBJ databases">
        <authorList>
            <person name="Zhang X."/>
            <person name="Yuan J."/>
            <person name="Li F."/>
            <person name="Xiang J."/>
        </authorList>
    </citation>
    <scope>NUCLEOTIDE SEQUENCE [LARGE SCALE GENOMIC DNA]</scope>
    <source>
        <tissue evidence="15">Muscle</tissue>
    </source>
</reference>
<keyword evidence="11" id="KW-0206">Cytoskeleton</keyword>
<evidence type="ECO:0000256" key="13">
    <source>
        <dbReference type="PROSITE-ProRule" id="PRU00023"/>
    </source>
</evidence>
<dbReference type="InterPro" id="IPR036322">
    <property type="entry name" value="WD40_repeat_dom_sf"/>
</dbReference>
<evidence type="ECO:0000256" key="5">
    <source>
        <dbReference type="ARBA" id="ARBA00022490"/>
    </source>
</evidence>
<gene>
    <name evidence="15" type="ORF">C7M84_008067</name>
</gene>
<dbReference type="InterPro" id="IPR024511">
    <property type="entry name" value="Frtz"/>
</dbReference>
<dbReference type="InterPro" id="IPR036770">
    <property type="entry name" value="Ankyrin_rpt-contain_sf"/>
</dbReference>
<keyword evidence="8" id="KW-0970">Cilium biogenesis/degradation</keyword>
<dbReference type="GO" id="GO:0044782">
    <property type="term" value="P:cilium organization"/>
    <property type="evidence" value="ECO:0007669"/>
    <property type="project" value="TreeGrafter"/>
</dbReference>
<keyword evidence="9" id="KW-0969">Cilium</keyword>
<keyword evidence="5" id="KW-0963">Cytoplasm</keyword>
<dbReference type="GO" id="GO:0097541">
    <property type="term" value="C:axonemal basal plate"/>
    <property type="evidence" value="ECO:0007669"/>
    <property type="project" value="TreeGrafter"/>
</dbReference>
<dbReference type="Gene3D" id="1.25.40.20">
    <property type="entry name" value="Ankyrin repeat-containing domain"/>
    <property type="match status" value="2"/>
</dbReference>
<evidence type="ECO:0000256" key="6">
    <source>
        <dbReference type="ARBA" id="ARBA00022574"/>
    </source>
</evidence>
<dbReference type="OrthoDB" id="10013020at2759"/>
<evidence type="ECO:0000256" key="11">
    <source>
        <dbReference type="ARBA" id="ARBA00023212"/>
    </source>
</evidence>
<dbReference type="AlphaFoldDB" id="A0A3R7PQ15"/>
<evidence type="ECO:0000313" key="15">
    <source>
        <dbReference type="EMBL" id="ROT73495.1"/>
    </source>
</evidence>
<feature type="region of interest" description="Disordered" evidence="14">
    <location>
        <begin position="917"/>
        <end position="938"/>
    </location>
</feature>